<proteinExistence type="predicted"/>
<name>A0AA88CGX7_FICCA</name>
<protein>
    <submittedName>
        <fullName evidence="2">Uncharacterized protein</fullName>
    </submittedName>
</protein>
<evidence type="ECO:0000313" key="5">
    <source>
        <dbReference type="EMBL" id="GMN18988.1"/>
    </source>
</evidence>
<evidence type="ECO:0000313" key="2">
    <source>
        <dbReference type="EMBL" id="GMN18968.1"/>
    </source>
</evidence>
<evidence type="ECO:0000313" key="3">
    <source>
        <dbReference type="EMBL" id="GMN18977.1"/>
    </source>
</evidence>
<gene>
    <name evidence="2" type="ORF">TIFTF001_050885</name>
    <name evidence="3" type="ORF">TIFTF001_050886</name>
    <name evidence="4" type="ORF">TIFTF001_050887</name>
    <name evidence="5" type="ORF">TIFTF001_050888</name>
</gene>
<sequence>MGLQGGKVEGTELKKGKNQWADPLFIDVLHNLGCSNDPIGSNSECPRRVDKLQLHRHRSPNRLMPRVRGLVSGDTRVG</sequence>
<dbReference type="EMBL" id="BTGU01008799">
    <property type="protein sequence ID" value="GMN18977.1"/>
    <property type="molecule type" value="Genomic_DNA"/>
</dbReference>
<evidence type="ECO:0000313" key="6">
    <source>
        <dbReference type="Proteomes" id="UP001187192"/>
    </source>
</evidence>
<evidence type="ECO:0000256" key="1">
    <source>
        <dbReference type="SAM" id="MobiDB-lite"/>
    </source>
</evidence>
<dbReference type="EMBL" id="BTGU01008798">
    <property type="protein sequence ID" value="GMN18968.1"/>
    <property type="molecule type" value="Genomic_DNA"/>
</dbReference>
<dbReference type="AlphaFoldDB" id="A0AA88CGX7"/>
<dbReference type="Proteomes" id="UP001187192">
    <property type="component" value="Unassembled WGS sequence"/>
</dbReference>
<dbReference type="EMBL" id="BTGU01008800">
    <property type="protein sequence ID" value="GMN18983.1"/>
    <property type="molecule type" value="Genomic_DNA"/>
</dbReference>
<evidence type="ECO:0000313" key="4">
    <source>
        <dbReference type="EMBL" id="GMN18983.1"/>
    </source>
</evidence>
<reference evidence="2" key="1">
    <citation type="submission" date="2023-07" db="EMBL/GenBank/DDBJ databases">
        <title>draft genome sequence of fig (Ficus carica).</title>
        <authorList>
            <person name="Takahashi T."/>
            <person name="Nishimura K."/>
        </authorList>
    </citation>
    <scope>NUCLEOTIDE SEQUENCE</scope>
</reference>
<organism evidence="2 6">
    <name type="scientific">Ficus carica</name>
    <name type="common">Common fig</name>
    <dbReference type="NCBI Taxonomy" id="3494"/>
    <lineage>
        <taxon>Eukaryota</taxon>
        <taxon>Viridiplantae</taxon>
        <taxon>Streptophyta</taxon>
        <taxon>Embryophyta</taxon>
        <taxon>Tracheophyta</taxon>
        <taxon>Spermatophyta</taxon>
        <taxon>Magnoliopsida</taxon>
        <taxon>eudicotyledons</taxon>
        <taxon>Gunneridae</taxon>
        <taxon>Pentapetalae</taxon>
        <taxon>rosids</taxon>
        <taxon>fabids</taxon>
        <taxon>Rosales</taxon>
        <taxon>Moraceae</taxon>
        <taxon>Ficeae</taxon>
        <taxon>Ficus</taxon>
    </lineage>
</organism>
<keyword evidence="6" id="KW-1185">Reference proteome</keyword>
<comment type="caution">
    <text evidence="2">The sequence shown here is derived from an EMBL/GenBank/DDBJ whole genome shotgun (WGS) entry which is preliminary data.</text>
</comment>
<dbReference type="EMBL" id="BTGU01008801">
    <property type="protein sequence ID" value="GMN18988.1"/>
    <property type="molecule type" value="Genomic_DNA"/>
</dbReference>
<feature type="region of interest" description="Disordered" evidence="1">
    <location>
        <begin position="58"/>
        <end position="78"/>
    </location>
</feature>
<accession>A0AA88CGX7</accession>